<dbReference type="AlphaFoldDB" id="A0AA35YJA6"/>
<name>A0AA35YJA6_LACSI</name>
<accession>A0AA35YJA6</accession>
<reference evidence="1" key="1">
    <citation type="submission" date="2023-04" db="EMBL/GenBank/DDBJ databases">
        <authorList>
            <person name="Vijverberg K."/>
            <person name="Xiong W."/>
            <person name="Schranz E."/>
        </authorList>
    </citation>
    <scope>NUCLEOTIDE SEQUENCE</scope>
</reference>
<dbReference type="EMBL" id="OX465079">
    <property type="protein sequence ID" value="CAI9274995.1"/>
    <property type="molecule type" value="Genomic_DNA"/>
</dbReference>
<keyword evidence="2" id="KW-1185">Reference proteome</keyword>
<evidence type="ECO:0000313" key="2">
    <source>
        <dbReference type="Proteomes" id="UP001177003"/>
    </source>
</evidence>
<evidence type="ECO:0000313" key="1">
    <source>
        <dbReference type="EMBL" id="CAI9274995.1"/>
    </source>
</evidence>
<organism evidence="1 2">
    <name type="scientific">Lactuca saligna</name>
    <name type="common">Willowleaf lettuce</name>
    <dbReference type="NCBI Taxonomy" id="75948"/>
    <lineage>
        <taxon>Eukaryota</taxon>
        <taxon>Viridiplantae</taxon>
        <taxon>Streptophyta</taxon>
        <taxon>Embryophyta</taxon>
        <taxon>Tracheophyta</taxon>
        <taxon>Spermatophyta</taxon>
        <taxon>Magnoliopsida</taxon>
        <taxon>eudicotyledons</taxon>
        <taxon>Gunneridae</taxon>
        <taxon>Pentapetalae</taxon>
        <taxon>asterids</taxon>
        <taxon>campanulids</taxon>
        <taxon>Asterales</taxon>
        <taxon>Asteraceae</taxon>
        <taxon>Cichorioideae</taxon>
        <taxon>Cichorieae</taxon>
        <taxon>Lactucinae</taxon>
        <taxon>Lactuca</taxon>
    </lineage>
</organism>
<protein>
    <submittedName>
        <fullName evidence="1">Uncharacterized protein</fullName>
    </submittedName>
</protein>
<proteinExistence type="predicted"/>
<gene>
    <name evidence="1" type="ORF">LSALG_LOCUS15041</name>
</gene>
<sequence>MFAFVKFIRVGNQESLLNSLCNTRIGNLRLHANLARFAREDIKTQSIPDSNNGDVNNFSGNLVGKTSYAQVLCGDKITVDKEVKLESKSHMSNVNIA</sequence>
<dbReference type="Proteomes" id="UP001177003">
    <property type="component" value="Chromosome 3"/>
</dbReference>